<dbReference type="Proteomes" id="UP000027100">
    <property type="component" value="Unassembled WGS sequence"/>
</dbReference>
<gene>
    <name evidence="1" type="ORF">HPO_12985</name>
</gene>
<proteinExistence type="predicted"/>
<dbReference type="AlphaFoldDB" id="A0A062VGW7"/>
<protein>
    <submittedName>
        <fullName evidence="1">Uncharacterized protein</fullName>
    </submittedName>
</protein>
<dbReference type="PATRIC" id="fig|1280954.3.peg.2630"/>
<accession>A0A062VGW7</accession>
<organism evidence="1 2">
    <name type="scientific">Hyphomonas polymorpha PS728</name>
    <dbReference type="NCBI Taxonomy" id="1280954"/>
    <lineage>
        <taxon>Bacteria</taxon>
        <taxon>Pseudomonadati</taxon>
        <taxon>Pseudomonadota</taxon>
        <taxon>Alphaproteobacteria</taxon>
        <taxon>Hyphomonadales</taxon>
        <taxon>Hyphomonadaceae</taxon>
        <taxon>Hyphomonas</taxon>
    </lineage>
</organism>
<comment type="caution">
    <text evidence="1">The sequence shown here is derived from an EMBL/GenBank/DDBJ whole genome shotgun (WGS) entry which is preliminary data.</text>
</comment>
<dbReference type="STRING" id="1280954.HPO_12985"/>
<evidence type="ECO:0000313" key="2">
    <source>
        <dbReference type="Proteomes" id="UP000027100"/>
    </source>
</evidence>
<reference evidence="1 2" key="1">
    <citation type="journal article" date="2014" name="Antonie Van Leeuwenhoek">
        <title>Hyphomonas beringensis sp. nov. and Hyphomonas chukchiensis sp. nov., isolated from surface seawater of the Bering Sea and Chukchi Sea.</title>
        <authorList>
            <person name="Li C."/>
            <person name="Lai Q."/>
            <person name="Li G."/>
            <person name="Dong C."/>
            <person name="Wang J."/>
            <person name="Liao Y."/>
            <person name="Shao Z."/>
        </authorList>
    </citation>
    <scope>NUCLEOTIDE SEQUENCE [LARGE SCALE GENOMIC DNA]</scope>
    <source>
        <strain evidence="1 2">PS728</strain>
    </source>
</reference>
<dbReference type="OrthoDB" id="7652274at2"/>
<sequence length="75" mass="8451">MAKKPQPKQQQPQGRKPTHRLYRVVGDGKLATWTPIGAAWPNKDGMGFSIQLDAIPREGRVMLRVITEKVEGEQQ</sequence>
<name>A0A062VGW7_9PROT</name>
<keyword evidence="2" id="KW-1185">Reference proteome</keyword>
<evidence type="ECO:0000313" key="1">
    <source>
        <dbReference type="EMBL" id="KCZ97770.1"/>
    </source>
</evidence>
<dbReference type="EMBL" id="ARYM01000015">
    <property type="protein sequence ID" value="KCZ97770.1"/>
    <property type="molecule type" value="Genomic_DNA"/>
</dbReference>
<dbReference type="RefSeq" id="WP_035599594.1">
    <property type="nucleotide sequence ID" value="NZ_ARYM01000015.1"/>
</dbReference>